<dbReference type="Pfam" id="PF00168">
    <property type="entry name" value="C2"/>
    <property type="match status" value="1"/>
</dbReference>
<dbReference type="Gene3D" id="3.60.10.10">
    <property type="entry name" value="Endonuclease/exonuclease/phosphatase"/>
    <property type="match status" value="1"/>
</dbReference>
<dbReference type="Gene3D" id="2.60.40.150">
    <property type="entry name" value="C2 domain"/>
    <property type="match status" value="1"/>
</dbReference>
<dbReference type="PANTHER" id="PTHR11200">
    <property type="entry name" value="INOSITOL 5-PHOSPHATASE"/>
    <property type="match status" value="1"/>
</dbReference>
<dbReference type="PROSITE" id="PS50004">
    <property type="entry name" value="C2"/>
    <property type="match status" value="1"/>
</dbReference>
<evidence type="ECO:0000313" key="2">
    <source>
        <dbReference type="EMBL" id="KAL3761745.1"/>
    </source>
</evidence>
<proteinExistence type="predicted"/>
<dbReference type="Pfam" id="PF22669">
    <property type="entry name" value="Exo_endo_phos2"/>
    <property type="match status" value="1"/>
</dbReference>
<reference evidence="2 3" key="1">
    <citation type="submission" date="2024-10" db="EMBL/GenBank/DDBJ databases">
        <title>Updated reference genomes for cyclostephanoid diatoms.</title>
        <authorList>
            <person name="Roberts W.R."/>
            <person name="Alverson A.J."/>
        </authorList>
    </citation>
    <scope>NUCLEOTIDE SEQUENCE [LARGE SCALE GENOMIC DNA]</scope>
    <source>
        <strain evidence="2 3">AJA232-27</strain>
    </source>
</reference>
<accession>A0ABD3MMJ1</accession>
<dbReference type="InterPro" id="IPR035892">
    <property type="entry name" value="C2_domain_sf"/>
</dbReference>
<sequence>MTIRGTRLSFMNAHLAAHEGATNYANRNRSLYQILAGAKTDPCYNAQDASMISHHMFICGDLNYRINFDLADNRTAFVYGDGEKPSYGNTASNGRHFVKAKELIDAEDWKSLAAGDELSMALRRKDCLVGFTTLPCNFPPTFKLARCEGYQYKEARTPSYTDRILWKSADGLADNVEPLLYEPCPSFITSDHKPIRGGYLVKTISLPVMDSLAIGGLCDPYIQFISYPKSLLYNTKKKTWPSTKVIKRTLNPVWEEVVHVSLDQDLCNNTKGSVENDLAGSMLYLTVMDDDYSLDNEVVGTVALNLADLCSNLHTPGPFAVQRTEIKRPILRNGQEFGMLECTISSAYCSSKEDKAFVNSAKRAKSRGMNPLLQAIRKRSLTIALLHPPRPAPQPTTPLLLNDNTSRNFLCDKTYNTRVGSGDGINSCGVTPNTSLHNSVHNSLALAMIDHE</sequence>
<dbReference type="Proteomes" id="UP001530293">
    <property type="component" value="Unassembled WGS sequence"/>
</dbReference>
<dbReference type="InterPro" id="IPR000300">
    <property type="entry name" value="IPPc"/>
</dbReference>
<protein>
    <recommendedName>
        <fullName evidence="1">C2 domain-containing protein</fullName>
    </recommendedName>
</protein>
<dbReference type="InterPro" id="IPR036691">
    <property type="entry name" value="Endo/exonu/phosph_ase_sf"/>
</dbReference>
<dbReference type="InterPro" id="IPR000008">
    <property type="entry name" value="C2_dom"/>
</dbReference>
<feature type="domain" description="C2" evidence="1">
    <location>
        <begin position="179"/>
        <end position="319"/>
    </location>
</feature>
<evidence type="ECO:0000313" key="3">
    <source>
        <dbReference type="Proteomes" id="UP001530293"/>
    </source>
</evidence>
<gene>
    <name evidence="2" type="ORF">ACHAWU_001261</name>
</gene>
<evidence type="ECO:0000259" key="1">
    <source>
        <dbReference type="PROSITE" id="PS50004"/>
    </source>
</evidence>
<name>A0ABD3MMJ1_9STRA</name>
<dbReference type="SMART" id="SM00239">
    <property type="entry name" value="C2"/>
    <property type="match status" value="1"/>
</dbReference>
<comment type="caution">
    <text evidence="2">The sequence shown here is derived from an EMBL/GenBank/DDBJ whole genome shotgun (WGS) entry which is preliminary data.</text>
</comment>
<dbReference type="PANTHER" id="PTHR11200:SF275">
    <property type="entry name" value="LD06095P"/>
    <property type="match status" value="1"/>
</dbReference>
<keyword evidence="3" id="KW-1185">Reference proteome</keyword>
<dbReference type="AlphaFoldDB" id="A0ABD3MMJ1"/>
<dbReference type="EMBL" id="JALLBG020000147">
    <property type="protein sequence ID" value="KAL3761745.1"/>
    <property type="molecule type" value="Genomic_DNA"/>
</dbReference>
<organism evidence="2 3">
    <name type="scientific">Discostella pseudostelligera</name>
    <dbReference type="NCBI Taxonomy" id="259834"/>
    <lineage>
        <taxon>Eukaryota</taxon>
        <taxon>Sar</taxon>
        <taxon>Stramenopiles</taxon>
        <taxon>Ochrophyta</taxon>
        <taxon>Bacillariophyta</taxon>
        <taxon>Coscinodiscophyceae</taxon>
        <taxon>Thalassiosirophycidae</taxon>
        <taxon>Stephanodiscales</taxon>
        <taxon>Stephanodiscaceae</taxon>
        <taxon>Discostella</taxon>
    </lineage>
</organism>
<dbReference type="SUPFAM" id="SSF56219">
    <property type="entry name" value="DNase I-like"/>
    <property type="match status" value="1"/>
</dbReference>
<dbReference type="InterPro" id="IPR046985">
    <property type="entry name" value="IP5"/>
</dbReference>
<dbReference type="SUPFAM" id="SSF49562">
    <property type="entry name" value="C2 domain (Calcium/lipid-binding domain, CaLB)"/>
    <property type="match status" value="1"/>
</dbReference>